<evidence type="ECO:0000256" key="1">
    <source>
        <dbReference type="SAM" id="Phobius"/>
    </source>
</evidence>
<feature type="transmembrane region" description="Helical" evidence="1">
    <location>
        <begin position="186"/>
        <end position="212"/>
    </location>
</feature>
<keyword evidence="1" id="KW-0472">Membrane</keyword>
<dbReference type="Proteomes" id="UP000000644">
    <property type="component" value="Chromosome"/>
</dbReference>
<protein>
    <submittedName>
        <fullName evidence="2">Uncharacterized protein</fullName>
    </submittedName>
</protein>
<reference evidence="3" key="1">
    <citation type="journal article" date="2009" name="Environ. Microbiol.">
        <title>The genome of Polaromonas naphthalenivorans strain CJ2, isolated from coal tar-contaminated sediment, reveals physiological and metabolic versatility and evolution through extensive horizontal gene transfer.</title>
        <authorList>
            <person name="Yagi J.M."/>
            <person name="Sims D."/>
            <person name="Brettin T."/>
            <person name="Bruce D."/>
            <person name="Madsen E.L."/>
        </authorList>
    </citation>
    <scope>NUCLEOTIDE SEQUENCE [LARGE SCALE GENOMIC DNA]</scope>
    <source>
        <strain evidence="3">CJ2</strain>
    </source>
</reference>
<keyword evidence="3" id="KW-1185">Reference proteome</keyword>
<dbReference type="HOGENOM" id="CLU_1204022_0_0_4"/>
<dbReference type="EMBL" id="CP000529">
    <property type="protein sequence ID" value="ABM39229.1"/>
    <property type="molecule type" value="Genomic_DNA"/>
</dbReference>
<evidence type="ECO:0000313" key="3">
    <source>
        <dbReference type="Proteomes" id="UP000000644"/>
    </source>
</evidence>
<keyword evidence="1" id="KW-0812">Transmembrane</keyword>
<organism evidence="2 3">
    <name type="scientific">Polaromonas naphthalenivorans (strain CJ2)</name>
    <dbReference type="NCBI Taxonomy" id="365044"/>
    <lineage>
        <taxon>Bacteria</taxon>
        <taxon>Pseudomonadati</taxon>
        <taxon>Pseudomonadota</taxon>
        <taxon>Betaproteobacteria</taxon>
        <taxon>Burkholderiales</taxon>
        <taxon>Comamonadaceae</taxon>
        <taxon>Polaromonas</taxon>
    </lineage>
</organism>
<accession>A1VUA1</accession>
<evidence type="ECO:0000313" key="2">
    <source>
        <dbReference type="EMBL" id="ABM39229.1"/>
    </source>
</evidence>
<keyword evidence="1" id="KW-1133">Transmembrane helix</keyword>
<dbReference type="KEGG" id="pna:Pnap_3933"/>
<proteinExistence type="predicted"/>
<dbReference type="AlphaFoldDB" id="A1VUA1"/>
<name>A1VUA1_POLNA</name>
<gene>
    <name evidence="2" type="ordered locus">Pnap_3933</name>
</gene>
<sequence>MCIPLLILGWITSKFFPFDNHSLIVCQHNFCRNLGTDINNGLYKHAKSQSPSWFEVQVGDYDENAFPHDFISASTRIVRNAKIISASASGAYGPEVESFMGALAGQQAIVKLGASNDERSIIKNNFIKLSCNELIFKAQEGKYASTCYGDGWSGLVNYWVPSDSRSELDELLNSVNNKIDSRKSEYYLYMTVMLPAFVYAFFVVSFLIWLFVKAARFVKSG</sequence>